<reference evidence="1" key="1">
    <citation type="journal article" date="2021" name="Proc. Natl. Acad. Sci. U.S.A.">
        <title>A Catalog of Tens of Thousands of Viruses from Human Metagenomes Reveals Hidden Associations with Chronic Diseases.</title>
        <authorList>
            <person name="Tisza M.J."/>
            <person name="Buck C.B."/>
        </authorList>
    </citation>
    <scope>NUCLEOTIDE SEQUENCE</scope>
    <source>
        <strain evidence="1">Ct5rm7</strain>
    </source>
</reference>
<evidence type="ECO:0000313" key="1">
    <source>
        <dbReference type="EMBL" id="DAE30297.1"/>
    </source>
</evidence>
<evidence type="ECO:0008006" key="2">
    <source>
        <dbReference type="Google" id="ProtNLM"/>
    </source>
</evidence>
<name>A0A8S5RGT7_9VIRU</name>
<accession>A0A8S5RGT7</accession>
<sequence length="232" mass="25862">MKNQLTLALLAGALLGLSACSVNPESLAKRAIAEAEKQSMEYFSPLAEYDTPIPAGDLPHLNYERETARGYAAEKLGKKFDPDYDGIRVRIEDPKKREEYDVLYETVMNGIEAHYAPKIEEAMQDIVGNSVPWFCESGLTDVETVIERSPNSPHGIRIKVEGTLTKRATTLHYLYGTALIDKTSTGAVKLFRVDNSSARILSLPGERVKCYISLYMWSEQLVSALTITQVRD</sequence>
<proteinExistence type="predicted"/>
<protein>
    <recommendedName>
        <fullName evidence="2">Lipoprotein</fullName>
    </recommendedName>
</protein>
<dbReference type="EMBL" id="BK059103">
    <property type="protein sequence ID" value="DAE30297.1"/>
    <property type="molecule type" value="Genomic_DNA"/>
</dbReference>
<organism evidence="1">
    <name type="scientific">virus sp. ct5rm7</name>
    <dbReference type="NCBI Taxonomy" id="2827298"/>
    <lineage>
        <taxon>Viruses</taxon>
    </lineage>
</organism>
<dbReference type="PROSITE" id="PS51257">
    <property type="entry name" value="PROKAR_LIPOPROTEIN"/>
    <property type="match status" value="1"/>
</dbReference>